<dbReference type="RefSeq" id="XP_033659610.1">
    <property type="nucleotide sequence ID" value="XM_033814762.1"/>
</dbReference>
<sequence>MASFRRVANLTMDQATRVGPTDQSSPMAAEGSRCWLRDMWDRRNRTSPRSSRSLSQVVRAYSFPGIDAKVGAARIRAQRGGSTKSRCATLSRGGAGLRHLATRGAHT</sequence>
<dbReference type="AlphaFoldDB" id="A0A6A6BVD0"/>
<gene>
    <name evidence="1" type="ORF">M409DRAFT_61437</name>
</gene>
<evidence type="ECO:0000313" key="1">
    <source>
        <dbReference type="EMBL" id="KAF2158721.1"/>
    </source>
</evidence>
<protein>
    <submittedName>
        <fullName evidence="1">Uncharacterized protein</fullName>
    </submittedName>
</protein>
<dbReference type="EMBL" id="ML993651">
    <property type="protein sequence ID" value="KAF2158721.1"/>
    <property type="molecule type" value="Genomic_DNA"/>
</dbReference>
<name>A0A6A6BVD0_ZASCE</name>
<reference evidence="1" key="1">
    <citation type="journal article" date="2020" name="Stud. Mycol.">
        <title>101 Dothideomycetes genomes: a test case for predicting lifestyles and emergence of pathogens.</title>
        <authorList>
            <person name="Haridas S."/>
            <person name="Albert R."/>
            <person name="Binder M."/>
            <person name="Bloem J."/>
            <person name="Labutti K."/>
            <person name="Salamov A."/>
            <person name="Andreopoulos B."/>
            <person name="Baker S."/>
            <person name="Barry K."/>
            <person name="Bills G."/>
            <person name="Bluhm B."/>
            <person name="Cannon C."/>
            <person name="Castanera R."/>
            <person name="Culley D."/>
            <person name="Daum C."/>
            <person name="Ezra D."/>
            <person name="Gonzalez J."/>
            <person name="Henrissat B."/>
            <person name="Kuo A."/>
            <person name="Liang C."/>
            <person name="Lipzen A."/>
            <person name="Lutzoni F."/>
            <person name="Magnuson J."/>
            <person name="Mondo S."/>
            <person name="Nolan M."/>
            <person name="Ohm R."/>
            <person name="Pangilinan J."/>
            <person name="Park H.-J."/>
            <person name="Ramirez L."/>
            <person name="Alfaro M."/>
            <person name="Sun H."/>
            <person name="Tritt A."/>
            <person name="Yoshinaga Y."/>
            <person name="Zwiers L.-H."/>
            <person name="Turgeon B."/>
            <person name="Goodwin S."/>
            <person name="Spatafora J."/>
            <person name="Crous P."/>
            <person name="Grigoriev I."/>
        </authorList>
    </citation>
    <scope>NUCLEOTIDE SEQUENCE</scope>
    <source>
        <strain evidence="1">ATCC 36951</strain>
    </source>
</reference>
<organism evidence="1 2">
    <name type="scientific">Zasmidium cellare ATCC 36951</name>
    <dbReference type="NCBI Taxonomy" id="1080233"/>
    <lineage>
        <taxon>Eukaryota</taxon>
        <taxon>Fungi</taxon>
        <taxon>Dikarya</taxon>
        <taxon>Ascomycota</taxon>
        <taxon>Pezizomycotina</taxon>
        <taxon>Dothideomycetes</taxon>
        <taxon>Dothideomycetidae</taxon>
        <taxon>Mycosphaerellales</taxon>
        <taxon>Mycosphaerellaceae</taxon>
        <taxon>Zasmidium</taxon>
    </lineage>
</organism>
<dbReference type="Proteomes" id="UP000799537">
    <property type="component" value="Unassembled WGS sequence"/>
</dbReference>
<keyword evidence="2" id="KW-1185">Reference proteome</keyword>
<dbReference type="GeneID" id="54568034"/>
<proteinExistence type="predicted"/>
<evidence type="ECO:0000313" key="2">
    <source>
        <dbReference type="Proteomes" id="UP000799537"/>
    </source>
</evidence>
<accession>A0A6A6BVD0</accession>